<dbReference type="KEGG" id="psl:Psta_0335"/>
<dbReference type="EMBL" id="CP001848">
    <property type="protein sequence ID" value="ADB15025.1"/>
    <property type="molecule type" value="Genomic_DNA"/>
</dbReference>
<dbReference type="Proteomes" id="UP000001887">
    <property type="component" value="Chromosome"/>
</dbReference>
<dbReference type="Gene3D" id="1.10.10.10">
    <property type="entry name" value="Winged helix-like DNA-binding domain superfamily/Winged helix DNA-binding domain"/>
    <property type="match status" value="1"/>
</dbReference>
<dbReference type="PANTHER" id="PTHR33221">
    <property type="entry name" value="WINGED HELIX-TURN-HELIX TRANSCRIPTIONAL REGULATOR, RRF2 FAMILY"/>
    <property type="match status" value="1"/>
</dbReference>
<dbReference type="Pfam" id="PF02082">
    <property type="entry name" value="Rrf2"/>
    <property type="match status" value="1"/>
</dbReference>
<dbReference type="NCBIfam" id="TIGR00738">
    <property type="entry name" value="rrf2_super"/>
    <property type="match status" value="1"/>
</dbReference>
<dbReference type="eggNOG" id="COG1959">
    <property type="taxonomic scope" value="Bacteria"/>
</dbReference>
<evidence type="ECO:0000313" key="3">
    <source>
        <dbReference type="Proteomes" id="UP000001887"/>
    </source>
</evidence>
<dbReference type="PANTHER" id="PTHR33221:SF5">
    <property type="entry name" value="HTH-TYPE TRANSCRIPTIONAL REGULATOR ISCR"/>
    <property type="match status" value="1"/>
</dbReference>
<dbReference type="SUPFAM" id="SSF46785">
    <property type="entry name" value="Winged helix' DNA-binding domain"/>
    <property type="match status" value="1"/>
</dbReference>
<evidence type="ECO:0000313" key="2">
    <source>
        <dbReference type="EMBL" id="ADB15025.1"/>
    </source>
</evidence>
<keyword evidence="1" id="KW-0238">DNA-binding</keyword>
<dbReference type="GO" id="GO:0005829">
    <property type="term" value="C:cytosol"/>
    <property type="evidence" value="ECO:0007669"/>
    <property type="project" value="TreeGrafter"/>
</dbReference>
<name>D2R2B6_PIRSD</name>
<dbReference type="InterPro" id="IPR000944">
    <property type="entry name" value="Tscrpt_reg_Rrf2"/>
</dbReference>
<proteinExistence type="predicted"/>
<evidence type="ECO:0000256" key="1">
    <source>
        <dbReference type="ARBA" id="ARBA00023125"/>
    </source>
</evidence>
<dbReference type="STRING" id="530564.Psta_0335"/>
<protein>
    <submittedName>
        <fullName evidence="2">Transcriptional regulator, BadM/Rrf2 family</fullName>
    </submittedName>
</protein>
<dbReference type="HOGENOM" id="CLU_107144_0_1_0"/>
<keyword evidence="3" id="KW-1185">Reference proteome</keyword>
<dbReference type="InterPro" id="IPR030489">
    <property type="entry name" value="TR_Rrf2-type_CS"/>
</dbReference>
<sequence>MIVSAKTEYACIAMLELAARDERSEPVRIKDIADRHGIPSRFLVQILLQLKTAGLVQSVRGASGGYQLALPPREITLGTVMSAVDAQSARVVSSLTSDSPTTRVLHDRWQLVAEKQRELLEEVTLADLVTELRGQTSGMYYI</sequence>
<reference evidence="2 3" key="1">
    <citation type="journal article" date="2009" name="Stand. Genomic Sci.">
        <title>Complete genome sequence of Pirellula staleyi type strain (ATCC 27377).</title>
        <authorList>
            <person name="Clum A."/>
            <person name="Tindall B.J."/>
            <person name="Sikorski J."/>
            <person name="Ivanova N."/>
            <person name="Mavrommatis K."/>
            <person name="Lucas S."/>
            <person name="Glavina del Rio T."/>
            <person name="Nolan M."/>
            <person name="Chen F."/>
            <person name="Tice H."/>
            <person name="Pitluck S."/>
            <person name="Cheng J.F."/>
            <person name="Chertkov O."/>
            <person name="Brettin T."/>
            <person name="Han C."/>
            <person name="Detter J.C."/>
            <person name="Kuske C."/>
            <person name="Bruce D."/>
            <person name="Goodwin L."/>
            <person name="Ovchinikova G."/>
            <person name="Pati A."/>
            <person name="Mikhailova N."/>
            <person name="Chen A."/>
            <person name="Palaniappan K."/>
            <person name="Land M."/>
            <person name="Hauser L."/>
            <person name="Chang Y.J."/>
            <person name="Jeffries C.D."/>
            <person name="Chain P."/>
            <person name="Rohde M."/>
            <person name="Goker M."/>
            <person name="Bristow J."/>
            <person name="Eisen J.A."/>
            <person name="Markowitz V."/>
            <person name="Hugenholtz P."/>
            <person name="Kyrpides N.C."/>
            <person name="Klenk H.P."/>
            <person name="Lapidus A."/>
        </authorList>
    </citation>
    <scope>NUCLEOTIDE SEQUENCE [LARGE SCALE GENOMIC DNA]</scope>
    <source>
        <strain evidence="3">ATCC 27377 / DSM 6068 / ICPB 4128</strain>
    </source>
</reference>
<dbReference type="PROSITE" id="PS51197">
    <property type="entry name" value="HTH_RRF2_2"/>
    <property type="match status" value="1"/>
</dbReference>
<organism evidence="2 3">
    <name type="scientific">Pirellula staleyi (strain ATCC 27377 / DSM 6068 / ICPB 4128)</name>
    <name type="common">Pirella staleyi</name>
    <dbReference type="NCBI Taxonomy" id="530564"/>
    <lineage>
        <taxon>Bacteria</taxon>
        <taxon>Pseudomonadati</taxon>
        <taxon>Planctomycetota</taxon>
        <taxon>Planctomycetia</taxon>
        <taxon>Pirellulales</taxon>
        <taxon>Pirellulaceae</taxon>
        <taxon>Pirellula</taxon>
    </lineage>
</organism>
<dbReference type="PROSITE" id="PS01332">
    <property type="entry name" value="HTH_RRF2_1"/>
    <property type="match status" value="1"/>
</dbReference>
<dbReference type="GO" id="GO:0003677">
    <property type="term" value="F:DNA binding"/>
    <property type="evidence" value="ECO:0007669"/>
    <property type="project" value="UniProtKB-KW"/>
</dbReference>
<dbReference type="AlphaFoldDB" id="D2R2B6"/>
<dbReference type="InterPro" id="IPR036390">
    <property type="entry name" value="WH_DNA-bd_sf"/>
</dbReference>
<dbReference type="GO" id="GO:0003700">
    <property type="term" value="F:DNA-binding transcription factor activity"/>
    <property type="evidence" value="ECO:0007669"/>
    <property type="project" value="TreeGrafter"/>
</dbReference>
<gene>
    <name evidence="2" type="ordered locus">Psta_0335</name>
</gene>
<dbReference type="InterPro" id="IPR036388">
    <property type="entry name" value="WH-like_DNA-bd_sf"/>
</dbReference>
<accession>D2R2B6</accession>